<dbReference type="AlphaFoldDB" id="A0A916TY22"/>
<evidence type="ECO:0000256" key="2">
    <source>
        <dbReference type="HAMAP-Rule" id="MF_00634"/>
    </source>
</evidence>
<protein>
    <recommendedName>
        <fullName evidence="2">UPF0235 protein GCM10010994_06230</fullName>
    </recommendedName>
</protein>
<dbReference type="EMBL" id="BMGG01000001">
    <property type="protein sequence ID" value="GGC49850.1"/>
    <property type="molecule type" value="Genomic_DNA"/>
</dbReference>
<evidence type="ECO:0000313" key="4">
    <source>
        <dbReference type="Proteomes" id="UP000637002"/>
    </source>
</evidence>
<dbReference type="NCBIfam" id="TIGR00251">
    <property type="entry name" value="DUF167 family protein"/>
    <property type="match status" value="1"/>
</dbReference>
<accession>A0A916TY22</accession>
<comment type="caution">
    <text evidence="3">The sequence shown here is derived from an EMBL/GenBank/DDBJ whole genome shotgun (WGS) entry which is preliminary data.</text>
</comment>
<dbReference type="SUPFAM" id="SSF69786">
    <property type="entry name" value="YggU-like"/>
    <property type="match status" value="1"/>
</dbReference>
<dbReference type="SMART" id="SM01152">
    <property type="entry name" value="DUF167"/>
    <property type="match status" value="1"/>
</dbReference>
<evidence type="ECO:0000256" key="1">
    <source>
        <dbReference type="ARBA" id="ARBA00010364"/>
    </source>
</evidence>
<reference evidence="3" key="1">
    <citation type="journal article" date="2014" name="Int. J. Syst. Evol. Microbiol.">
        <title>Complete genome sequence of Corynebacterium casei LMG S-19264T (=DSM 44701T), isolated from a smear-ripened cheese.</title>
        <authorList>
            <consortium name="US DOE Joint Genome Institute (JGI-PGF)"/>
            <person name="Walter F."/>
            <person name="Albersmeier A."/>
            <person name="Kalinowski J."/>
            <person name="Ruckert C."/>
        </authorList>
    </citation>
    <scope>NUCLEOTIDE SEQUENCE</scope>
    <source>
        <strain evidence="3">CGMCC 1.12919</strain>
    </source>
</reference>
<keyword evidence="4" id="KW-1185">Reference proteome</keyword>
<dbReference type="HAMAP" id="MF_00634">
    <property type="entry name" value="UPF0235"/>
    <property type="match status" value="1"/>
</dbReference>
<gene>
    <name evidence="3" type="ORF">GCM10010994_06230</name>
</gene>
<name>A0A916TY22_9HYPH</name>
<comment type="similarity">
    <text evidence="1 2">Belongs to the UPF0235 family.</text>
</comment>
<dbReference type="InterPro" id="IPR036591">
    <property type="entry name" value="YggU-like_sf"/>
</dbReference>
<dbReference type="Gene3D" id="3.30.1200.10">
    <property type="entry name" value="YggU-like"/>
    <property type="match status" value="1"/>
</dbReference>
<proteinExistence type="inferred from homology"/>
<dbReference type="Pfam" id="PF02594">
    <property type="entry name" value="DUF167"/>
    <property type="match status" value="1"/>
</dbReference>
<dbReference type="InterPro" id="IPR003746">
    <property type="entry name" value="DUF167"/>
</dbReference>
<organism evidence="3 4">
    <name type="scientific">Chelatococcus reniformis</name>
    <dbReference type="NCBI Taxonomy" id="1494448"/>
    <lineage>
        <taxon>Bacteria</taxon>
        <taxon>Pseudomonadati</taxon>
        <taxon>Pseudomonadota</taxon>
        <taxon>Alphaproteobacteria</taxon>
        <taxon>Hyphomicrobiales</taxon>
        <taxon>Chelatococcaceae</taxon>
        <taxon>Chelatococcus</taxon>
    </lineage>
</organism>
<reference evidence="3" key="2">
    <citation type="submission" date="2020-09" db="EMBL/GenBank/DDBJ databases">
        <authorList>
            <person name="Sun Q."/>
            <person name="Zhou Y."/>
        </authorList>
    </citation>
    <scope>NUCLEOTIDE SEQUENCE</scope>
    <source>
        <strain evidence="3">CGMCC 1.12919</strain>
    </source>
</reference>
<sequence>MRLTPKSSRDGLVGIEHLSDGRRVVKARVRAVPEDGAANTALIKLVAKAAGVAPSQVTIASGPTARLKTLLIAGDPPAIRTALSAAVGGTRP</sequence>
<evidence type="ECO:0000313" key="3">
    <source>
        <dbReference type="EMBL" id="GGC49850.1"/>
    </source>
</evidence>
<dbReference type="Proteomes" id="UP000637002">
    <property type="component" value="Unassembled WGS sequence"/>
</dbReference>